<evidence type="ECO:0000256" key="1">
    <source>
        <dbReference type="ARBA" id="ARBA00010982"/>
    </source>
</evidence>
<feature type="active site" description="Proton acceptor" evidence="7">
    <location>
        <position position="379"/>
    </location>
</feature>
<dbReference type="Pfam" id="PF00108">
    <property type="entry name" value="Thiolase_N"/>
    <property type="match status" value="1"/>
</dbReference>
<dbReference type="AlphaFoldDB" id="A0AAJ3TXB5"/>
<dbReference type="Proteomes" id="UP000193387">
    <property type="component" value="Unassembled WGS sequence"/>
</dbReference>
<evidence type="ECO:0000256" key="3">
    <source>
        <dbReference type="ARBA" id="ARBA00022679"/>
    </source>
</evidence>
<sequence length="393" mass="40518">MTTSVIVAGARTPIGKLMGSLKDFSASDLGAIAISGALRKANLPASAVDYVIMGQVLTAGAGQMPARQSAVGAGIGWDVPALTINKMCLSGIDAIALADQLIRAGEFDVVVAGGQESMTRAPHLLMDSRAGYKYGDVTVLDHMAYDGLHDVFTDQPMGALTEQRNDVDKFTREEQDAYAARSHQRAAAAWKDGVFTDEVVPVDVPQRKGEPLQFAEDEGIRADTTVESLGGLKPAFRRDGTITAGSASQISDGAAAVVVMKKEKAQQLGLSWLAEVGAHGVVAGPDSTLQSQPANAIKKAIGREGISVDQLGVIEINEAFAAVALASTRELGVDPDLVNANGGAIAVGHPIGMSGARIALHAALELKRRGSGYAVAALCGAGGQGDALILRAG</sequence>
<dbReference type="EMBL" id="LQPR01000025">
    <property type="protein sequence ID" value="ORW72117.1"/>
    <property type="molecule type" value="Genomic_DNA"/>
</dbReference>
<dbReference type="GO" id="GO:0003985">
    <property type="term" value="F:acetyl-CoA C-acetyltransferase activity"/>
    <property type="evidence" value="ECO:0007669"/>
    <property type="project" value="UniProtKB-EC"/>
</dbReference>
<dbReference type="PANTHER" id="PTHR18919">
    <property type="entry name" value="ACETYL-COA C-ACYLTRANSFERASE"/>
    <property type="match status" value="1"/>
</dbReference>
<dbReference type="Pfam" id="PF02803">
    <property type="entry name" value="Thiolase_C"/>
    <property type="match status" value="1"/>
</dbReference>
<dbReference type="InterPro" id="IPR016039">
    <property type="entry name" value="Thiolase-like"/>
</dbReference>
<dbReference type="Gene3D" id="3.40.47.10">
    <property type="match status" value="2"/>
</dbReference>
<name>A0AAJ3TXB5_9MYCO</name>
<dbReference type="InterPro" id="IPR020613">
    <property type="entry name" value="Thiolase_CS"/>
</dbReference>
<feature type="domain" description="Thiolase N-terminal" evidence="9">
    <location>
        <begin position="5"/>
        <end position="262"/>
    </location>
</feature>
<feature type="active site" description="Proton acceptor" evidence="7">
    <location>
        <position position="349"/>
    </location>
</feature>
<dbReference type="RefSeq" id="WP_085255450.1">
    <property type="nucleotide sequence ID" value="NZ_AP022573.1"/>
</dbReference>
<keyword evidence="12" id="KW-1185">Reference proteome</keyword>
<evidence type="ECO:0000313" key="11">
    <source>
        <dbReference type="EMBL" id="ORW72117.1"/>
    </source>
</evidence>
<dbReference type="PROSITE" id="PS00737">
    <property type="entry name" value="THIOLASE_2"/>
    <property type="match status" value="1"/>
</dbReference>
<feature type="active site" description="Acyl-thioester intermediate" evidence="7">
    <location>
        <position position="88"/>
    </location>
</feature>
<dbReference type="PROSITE" id="PS00099">
    <property type="entry name" value="THIOLASE_3"/>
    <property type="match status" value="1"/>
</dbReference>
<dbReference type="PIRSF" id="PIRSF000429">
    <property type="entry name" value="Ac-CoA_Ac_transf"/>
    <property type="match status" value="1"/>
</dbReference>
<keyword evidence="3 8" id="KW-0808">Transferase</keyword>
<evidence type="ECO:0000256" key="7">
    <source>
        <dbReference type="PIRSR" id="PIRSR000429-1"/>
    </source>
</evidence>
<evidence type="ECO:0000259" key="10">
    <source>
        <dbReference type="Pfam" id="PF02803"/>
    </source>
</evidence>
<dbReference type="InterPro" id="IPR002155">
    <property type="entry name" value="Thiolase"/>
</dbReference>
<feature type="domain" description="Thiolase C-terminal" evidence="10">
    <location>
        <begin position="271"/>
        <end position="391"/>
    </location>
</feature>
<evidence type="ECO:0000256" key="2">
    <source>
        <dbReference type="ARBA" id="ARBA00012705"/>
    </source>
</evidence>
<reference evidence="11 12" key="1">
    <citation type="submission" date="2016-01" db="EMBL/GenBank/DDBJ databases">
        <title>The new phylogeny of the genus Mycobacterium.</title>
        <authorList>
            <person name="Tarcisio F."/>
            <person name="Conor M."/>
            <person name="Antonella G."/>
            <person name="Elisabetta G."/>
            <person name="Giulia F.S."/>
            <person name="Sara T."/>
            <person name="Anna F."/>
            <person name="Clotilde B."/>
            <person name="Roberto B."/>
            <person name="Veronica D.S."/>
            <person name="Fabio R."/>
            <person name="Monica P."/>
            <person name="Olivier J."/>
            <person name="Enrico T."/>
            <person name="Nicola S."/>
        </authorList>
    </citation>
    <scope>NUCLEOTIDE SEQUENCE [LARGE SCALE GENOMIC DNA]</scope>
    <source>
        <strain evidence="11 12">DSM 44616</strain>
    </source>
</reference>
<organism evidence="11 12">
    <name type="scientific">Mycobacterium saskatchewanense</name>
    <dbReference type="NCBI Taxonomy" id="220927"/>
    <lineage>
        <taxon>Bacteria</taxon>
        <taxon>Bacillati</taxon>
        <taxon>Actinomycetota</taxon>
        <taxon>Actinomycetes</taxon>
        <taxon>Mycobacteriales</taxon>
        <taxon>Mycobacteriaceae</taxon>
        <taxon>Mycobacterium</taxon>
        <taxon>Mycobacterium simiae complex</taxon>
    </lineage>
</organism>
<protein>
    <recommendedName>
        <fullName evidence="6">Probable acetyl-CoA acetyltransferase</fullName>
        <ecNumber evidence="2">2.3.1.9</ecNumber>
    </recommendedName>
    <alternativeName>
        <fullName evidence="5">Acetoacetyl-CoA thiolase</fullName>
    </alternativeName>
</protein>
<dbReference type="InterPro" id="IPR020617">
    <property type="entry name" value="Thiolase_C"/>
</dbReference>
<dbReference type="CDD" id="cd00751">
    <property type="entry name" value="thiolase"/>
    <property type="match status" value="1"/>
</dbReference>
<dbReference type="PANTHER" id="PTHR18919:SF107">
    <property type="entry name" value="ACETYL-COA ACETYLTRANSFERASE, CYTOSOLIC"/>
    <property type="match status" value="1"/>
</dbReference>
<dbReference type="InterPro" id="IPR020616">
    <property type="entry name" value="Thiolase_N"/>
</dbReference>
<dbReference type="SUPFAM" id="SSF53901">
    <property type="entry name" value="Thiolase-like"/>
    <property type="match status" value="2"/>
</dbReference>
<proteinExistence type="inferred from homology"/>
<evidence type="ECO:0000256" key="8">
    <source>
        <dbReference type="RuleBase" id="RU003557"/>
    </source>
</evidence>
<evidence type="ECO:0000313" key="12">
    <source>
        <dbReference type="Proteomes" id="UP000193387"/>
    </source>
</evidence>
<accession>A0AAJ3TXB5</accession>
<evidence type="ECO:0000256" key="6">
    <source>
        <dbReference type="ARBA" id="ARBA00040529"/>
    </source>
</evidence>
<dbReference type="InterPro" id="IPR020615">
    <property type="entry name" value="Thiolase_acyl_enz_int_AS"/>
</dbReference>
<dbReference type="NCBIfam" id="TIGR01930">
    <property type="entry name" value="AcCoA-C-Actrans"/>
    <property type="match status" value="1"/>
</dbReference>
<dbReference type="InterPro" id="IPR020610">
    <property type="entry name" value="Thiolase_AS"/>
</dbReference>
<evidence type="ECO:0000256" key="5">
    <source>
        <dbReference type="ARBA" id="ARBA00030755"/>
    </source>
</evidence>
<evidence type="ECO:0000259" key="9">
    <source>
        <dbReference type="Pfam" id="PF00108"/>
    </source>
</evidence>
<comment type="similarity">
    <text evidence="1 8">Belongs to the thiolase-like superfamily. Thiolase family.</text>
</comment>
<comment type="caution">
    <text evidence="11">The sequence shown here is derived from an EMBL/GenBank/DDBJ whole genome shotgun (WGS) entry which is preliminary data.</text>
</comment>
<dbReference type="EC" id="2.3.1.9" evidence="2"/>
<keyword evidence="4 8" id="KW-0012">Acyltransferase</keyword>
<dbReference type="PROSITE" id="PS00098">
    <property type="entry name" value="THIOLASE_1"/>
    <property type="match status" value="1"/>
</dbReference>
<evidence type="ECO:0000256" key="4">
    <source>
        <dbReference type="ARBA" id="ARBA00023315"/>
    </source>
</evidence>
<gene>
    <name evidence="11" type="ORF">AWC23_11350</name>
</gene>